<dbReference type="PROSITE" id="PS50109">
    <property type="entry name" value="HIS_KIN"/>
    <property type="match status" value="1"/>
</dbReference>
<dbReference type="InterPro" id="IPR015943">
    <property type="entry name" value="WD40/YVTN_repeat-like_dom_sf"/>
</dbReference>
<dbReference type="SMART" id="SM00388">
    <property type="entry name" value="HisKA"/>
    <property type="match status" value="1"/>
</dbReference>
<dbReference type="PANTHER" id="PTHR43547:SF2">
    <property type="entry name" value="HYBRID SIGNAL TRANSDUCTION HISTIDINE KINASE C"/>
    <property type="match status" value="1"/>
</dbReference>
<protein>
    <recommendedName>
        <fullName evidence="2">histidine kinase</fullName>
        <ecNumber evidence="2">2.7.13.3</ecNumber>
    </recommendedName>
</protein>
<name>B5D211_PHOPM</name>
<evidence type="ECO:0000256" key="7">
    <source>
        <dbReference type="SAM" id="SignalP"/>
    </source>
</evidence>
<gene>
    <name evidence="9" type="ORF">BACPLE_03012</name>
</gene>
<feature type="domain" description="Histidine kinase" evidence="8">
    <location>
        <begin position="1211"/>
        <end position="1428"/>
    </location>
</feature>
<keyword evidence="6" id="KW-0472">Membrane</keyword>
<organism evidence="9 10">
    <name type="scientific">Phocaeicola plebeius (strain DSM 17135 / JCM 12973 / CCUG 54634 / M2)</name>
    <name type="common">Bacteroides plebeius</name>
    <dbReference type="NCBI Taxonomy" id="484018"/>
    <lineage>
        <taxon>Bacteria</taxon>
        <taxon>Pseudomonadati</taxon>
        <taxon>Bacteroidota</taxon>
        <taxon>Bacteroidia</taxon>
        <taxon>Bacteroidales</taxon>
        <taxon>Bacteroidaceae</taxon>
        <taxon>Phocaeicola</taxon>
    </lineage>
</organism>
<dbReference type="Pfam" id="PF07495">
    <property type="entry name" value="Y_Y_Y"/>
    <property type="match status" value="1"/>
</dbReference>
<dbReference type="SMART" id="SM00387">
    <property type="entry name" value="HATPase_c"/>
    <property type="match status" value="1"/>
</dbReference>
<dbReference type="SUPFAM" id="SSF55874">
    <property type="entry name" value="ATPase domain of HSP90 chaperone/DNA topoisomerase II/histidine kinase"/>
    <property type="match status" value="1"/>
</dbReference>
<sequence>MRILILTLCTFVPLQAYNASLPIADNFRFIRYSTQDGLPSDKVLDILQDQYGFMWFATENGLSRFDGIHFVNYTHSSHNKNSLSNNVVTSLAEDRYGNLWIGTQNGLNRYDRIHNHFQQYTTQNGLKNNFIRAIHVDKEDNLWIETAQGYLTQYCLKDNKWQHFKHSPGTNEGNHFYWQIYEDSLQNLWIGGRALHGFLFSKKSYQFTPVPTWSDKGMPLESAFYVKAPDGSLFSSSFGSVQKYDFSQHKFIHYRSIPFEATCAVTDKKGFIWIGGYGGLLRWHYPQDKIELLTSHPDIPYSLSSNQILCLYTSNDGCVWIGTENGINLYAPQNNLFHTYTGYKVTALMEDKNRHLWVGTQDDGSYVFDFEKKQIEHFNYRLMTKDIDYHTFQREKEIIRQYIRHEAIYNEQHALSENLADNFQAYKNADLHFRYPDENHVSALYQDNKGLIYVGLWNHVGFNVYNPQNRQWKRYALWSKKPDYHYPRLWLGNPFGANWYNGFLEDRKGRFWCITWECFGLNLFNRKTGKFEFKHYFPNNVPCFPQGKIEQIFYDKNSDRYIFNGKSTYFGYYDNQKKRFYKFGEHFPDNYTNLDIIKGYYQYSKAKIFSLPNEFGCEYILPDGYNRLYMANAQRIMYMNLTDNSVHQILSMPGNTSFAWTLSANKQLLILYCDKGFMQVDLLKHTYKPLPQNINLSENEEVKVILQTLNHELLAGTSKNLWKQTPRHTWEKLLPENQTVNLLRETENDKLYVGGSKGLYIFQKGKIQNYIPFSMYDSQGLPGTEIRDIYISDSTTCWIATNDGLAKLGNGKIEIFEHHPLDPYSLIDNNVCAISKGPDHKLWIATYQGLCLLNPVNGRFTDMTQPGNDCLTSRLTSCITEDNQGNIWIGTTEKGINVLSIEADTLTHYYHQSWNPYSLPDNYVECIFCSQNGNIWIGTHQGLVKYNGGCKPFQRISQTEELQVKGIQEDSQQHLWITTNKGLLLSDANGNILRKFHDYHGLTDNNLSRAICSLTNGNIVIGGNNGFSLFSPQQLSLPLSASPIMITDIEVNSSPFSTDLNKKKQLFLEDDQNSFTIGFAAADYAYSTHLKYRYKLVPFEEKWNYTIPPLLTAKYTNIPFGQYYLEIETTNAYGEWSNLPLKVSIQIAPPWYYSWWFLTIFIVSSILGGWSFIRFRERHLRKENEQLETLVKERTNKLYQIMENKNKFFNIVSHDLKSPLNSVNVLSTILLEDYNSLNEEEKLQKIRMISKTSRQGKKLLDNLQLWVLSQKEIIKPVFRQTNLTDEIEAVVQLLNPDIQKKELIIAAPTQAVTVYTDKNMLSTILRNLIANAIKYSYRKGCIQISVQEEKDYWHISIKDNGVGMSAERTEKLFQIGTKVSSLGTEKEEGTGLGLLIVKEFINRLGESIQVKSIQGKGSIFTFTLHKTIRR</sequence>
<dbReference type="GO" id="GO:0000155">
    <property type="term" value="F:phosphorelay sensor kinase activity"/>
    <property type="evidence" value="ECO:0007669"/>
    <property type="project" value="InterPro"/>
</dbReference>
<dbReference type="InterPro" id="IPR011123">
    <property type="entry name" value="Y_Y_Y"/>
</dbReference>
<dbReference type="Pfam" id="PF07494">
    <property type="entry name" value="Reg_prop"/>
    <property type="match status" value="5"/>
</dbReference>
<reference evidence="9 10" key="2">
    <citation type="submission" date="2008-08" db="EMBL/GenBank/DDBJ databases">
        <authorList>
            <person name="Fulton L."/>
            <person name="Clifton S."/>
            <person name="Fulton B."/>
            <person name="Xu J."/>
            <person name="Minx P."/>
            <person name="Pepin K.H."/>
            <person name="Johnson M."/>
            <person name="Thiruvilangam P."/>
            <person name="Bhonagiri V."/>
            <person name="Nash W.E."/>
            <person name="Mardis E.R."/>
            <person name="Wilson R.K."/>
        </authorList>
    </citation>
    <scope>NUCLEOTIDE SEQUENCE [LARGE SCALE GENOMIC DNA]</scope>
    <source>
        <strain evidence="10">DSM 17135 / JCM 12973 / M2</strain>
    </source>
</reference>
<feature type="chain" id="PRO_5002830936" description="histidine kinase" evidence="7">
    <location>
        <begin position="19"/>
        <end position="1430"/>
    </location>
</feature>
<dbReference type="EMBL" id="ABQC02000023">
    <property type="protein sequence ID" value="EDY94604.1"/>
    <property type="molecule type" value="Genomic_DNA"/>
</dbReference>
<dbReference type="SUPFAM" id="SSF63829">
    <property type="entry name" value="Calcium-dependent phosphotriesterase"/>
    <property type="match status" value="3"/>
</dbReference>
<feature type="transmembrane region" description="Helical" evidence="6">
    <location>
        <begin position="1151"/>
        <end position="1173"/>
    </location>
</feature>
<reference evidence="9 10" key="1">
    <citation type="submission" date="2008-08" db="EMBL/GenBank/DDBJ databases">
        <title>Draft genome sequence of Bacteroides plebeius (DSM 17135).</title>
        <authorList>
            <person name="Sudarsanam P."/>
            <person name="Ley R."/>
            <person name="Guruge J."/>
            <person name="Turnbaugh P.J."/>
            <person name="Mahowald M."/>
            <person name="Liep D."/>
            <person name="Gordon J."/>
        </authorList>
    </citation>
    <scope>NUCLEOTIDE SEQUENCE [LARGE SCALE GENOMIC DNA]</scope>
    <source>
        <strain evidence="10">DSM 17135 / JCM 12973 / M2</strain>
    </source>
</reference>
<dbReference type="InterPro" id="IPR036890">
    <property type="entry name" value="HATPase_C_sf"/>
</dbReference>
<keyword evidence="4" id="KW-0808">Transferase</keyword>
<evidence type="ECO:0000256" key="5">
    <source>
        <dbReference type="ARBA" id="ARBA00022777"/>
    </source>
</evidence>
<keyword evidence="3" id="KW-0597">Phosphoprotein</keyword>
<evidence type="ECO:0000313" key="10">
    <source>
        <dbReference type="Proteomes" id="UP000003452"/>
    </source>
</evidence>
<dbReference type="EC" id="2.7.13.3" evidence="2"/>
<dbReference type="Proteomes" id="UP000003452">
    <property type="component" value="Unassembled WGS sequence"/>
</dbReference>
<dbReference type="HOGENOM" id="CLU_252494_0_0_10"/>
<dbReference type="Gene3D" id="2.130.10.10">
    <property type="entry name" value="YVTN repeat-like/Quinoprotein amine dehydrogenase"/>
    <property type="match status" value="5"/>
</dbReference>
<dbReference type="InterPro" id="IPR036097">
    <property type="entry name" value="HisK_dim/P_sf"/>
</dbReference>
<dbReference type="Gene3D" id="1.10.287.130">
    <property type="match status" value="1"/>
</dbReference>
<evidence type="ECO:0000256" key="1">
    <source>
        <dbReference type="ARBA" id="ARBA00000085"/>
    </source>
</evidence>
<dbReference type="PANTHER" id="PTHR43547">
    <property type="entry name" value="TWO-COMPONENT HISTIDINE KINASE"/>
    <property type="match status" value="1"/>
</dbReference>
<dbReference type="Gene3D" id="3.30.565.10">
    <property type="entry name" value="Histidine kinase-like ATPase, C-terminal domain"/>
    <property type="match status" value="1"/>
</dbReference>
<dbReference type="InterPro" id="IPR005467">
    <property type="entry name" value="His_kinase_dom"/>
</dbReference>
<keyword evidence="6" id="KW-1133">Transmembrane helix</keyword>
<evidence type="ECO:0000259" key="8">
    <source>
        <dbReference type="PROSITE" id="PS50109"/>
    </source>
</evidence>
<dbReference type="Pfam" id="PF02518">
    <property type="entry name" value="HATPase_c"/>
    <property type="match status" value="1"/>
</dbReference>
<accession>B5D211</accession>
<evidence type="ECO:0000256" key="2">
    <source>
        <dbReference type="ARBA" id="ARBA00012438"/>
    </source>
</evidence>
<feature type="signal peptide" evidence="7">
    <location>
        <begin position="1"/>
        <end position="18"/>
    </location>
</feature>
<dbReference type="InterPro" id="IPR013783">
    <property type="entry name" value="Ig-like_fold"/>
</dbReference>
<dbReference type="SUPFAM" id="SSF47384">
    <property type="entry name" value="Homodimeric domain of signal transducing histidine kinase"/>
    <property type="match status" value="1"/>
</dbReference>
<evidence type="ECO:0000256" key="3">
    <source>
        <dbReference type="ARBA" id="ARBA00022553"/>
    </source>
</evidence>
<keyword evidence="6" id="KW-0812">Transmembrane</keyword>
<evidence type="ECO:0000256" key="4">
    <source>
        <dbReference type="ARBA" id="ARBA00022679"/>
    </source>
</evidence>
<dbReference type="Gene3D" id="2.60.40.10">
    <property type="entry name" value="Immunoglobulins"/>
    <property type="match status" value="1"/>
</dbReference>
<keyword evidence="5 9" id="KW-0418">Kinase</keyword>
<comment type="catalytic activity">
    <reaction evidence="1">
        <text>ATP + protein L-histidine = ADP + protein N-phospho-L-histidine.</text>
        <dbReference type="EC" id="2.7.13.3"/>
    </reaction>
</comment>
<dbReference type="eggNOG" id="COG2205">
    <property type="taxonomic scope" value="Bacteria"/>
</dbReference>
<proteinExistence type="predicted"/>
<dbReference type="InterPro" id="IPR003594">
    <property type="entry name" value="HATPase_dom"/>
</dbReference>
<dbReference type="InterPro" id="IPR011110">
    <property type="entry name" value="Reg_prop"/>
</dbReference>
<evidence type="ECO:0000256" key="6">
    <source>
        <dbReference type="SAM" id="Phobius"/>
    </source>
</evidence>
<comment type="caution">
    <text evidence="9">The sequence shown here is derived from an EMBL/GenBank/DDBJ whole genome shotgun (WGS) entry which is preliminary data.</text>
</comment>
<dbReference type="InterPro" id="IPR004358">
    <property type="entry name" value="Sig_transdc_His_kin-like_C"/>
</dbReference>
<keyword evidence="7" id="KW-0732">Signal</keyword>
<dbReference type="PRINTS" id="PR00344">
    <property type="entry name" value="BCTRLSENSOR"/>
</dbReference>
<evidence type="ECO:0000313" key="9">
    <source>
        <dbReference type="EMBL" id="EDY94604.1"/>
    </source>
</evidence>
<dbReference type="CDD" id="cd00082">
    <property type="entry name" value="HisKA"/>
    <property type="match status" value="1"/>
</dbReference>
<dbReference type="InterPro" id="IPR003661">
    <property type="entry name" value="HisK_dim/P_dom"/>
</dbReference>
<dbReference type="CDD" id="cd00075">
    <property type="entry name" value="HATPase"/>
    <property type="match status" value="1"/>
</dbReference>
<dbReference type="FunFam" id="3.30.565.10:FF:000006">
    <property type="entry name" value="Sensor histidine kinase WalK"/>
    <property type="match status" value="1"/>
</dbReference>
<dbReference type="eggNOG" id="COG3292">
    <property type="taxonomic scope" value="Bacteria"/>
</dbReference>